<dbReference type="EC" id="3.4.11.5" evidence="8"/>
<evidence type="ECO:0000256" key="5">
    <source>
        <dbReference type="ARBA" id="ARBA00022490"/>
    </source>
</evidence>
<reference evidence="11" key="1">
    <citation type="journal article" date="2019" name="Int. J. Syst. Evol. Microbiol.">
        <title>The Global Catalogue of Microorganisms (GCM) 10K type strain sequencing project: providing services to taxonomists for standard genome sequencing and annotation.</title>
        <authorList>
            <consortium name="The Broad Institute Genomics Platform"/>
            <consortium name="The Broad Institute Genome Sequencing Center for Infectious Disease"/>
            <person name="Wu L."/>
            <person name="Ma J."/>
        </authorList>
    </citation>
    <scope>NUCLEOTIDE SEQUENCE [LARGE SCALE GENOMIC DNA]</scope>
    <source>
        <strain evidence="11">JCM 9918</strain>
    </source>
</reference>
<dbReference type="PANTHER" id="PTHR43722">
    <property type="entry name" value="PROLINE IMINOPEPTIDASE"/>
    <property type="match status" value="1"/>
</dbReference>
<keyword evidence="5 8" id="KW-0963">Cytoplasm</keyword>
<organism evidence="10 11">
    <name type="scientific">Streptomyces heilongjiangensis</name>
    <dbReference type="NCBI Taxonomy" id="945052"/>
    <lineage>
        <taxon>Bacteria</taxon>
        <taxon>Bacillati</taxon>
        <taxon>Actinomycetota</taxon>
        <taxon>Actinomycetes</taxon>
        <taxon>Kitasatosporales</taxon>
        <taxon>Streptomycetaceae</taxon>
        <taxon>Streptomyces</taxon>
    </lineage>
</organism>
<dbReference type="Gene3D" id="3.40.50.1820">
    <property type="entry name" value="alpha/beta hydrolase"/>
    <property type="match status" value="1"/>
</dbReference>
<evidence type="ECO:0000259" key="9">
    <source>
        <dbReference type="Pfam" id="PF00561"/>
    </source>
</evidence>
<comment type="similarity">
    <text evidence="3 8">Belongs to the peptidase S33 family.</text>
</comment>
<evidence type="ECO:0000256" key="4">
    <source>
        <dbReference type="ARBA" id="ARBA00022438"/>
    </source>
</evidence>
<dbReference type="PRINTS" id="PR00793">
    <property type="entry name" value="PROAMNOPTASE"/>
</dbReference>
<feature type="domain" description="AB hydrolase-1" evidence="9">
    <location>
        <begin position="37"/>
        <end position="324"/>
    </location>
</feature>
<keyword evidence="7 8" id="KW-0378">Hydrolase</keyword>
<gene>
    <name evidence="10" type="ORF">ACFQGO_05300</name>
</gene>
<dbReference type="RefSeq" id="WP_272171207.1">
    <property type="nucleotide sequence ID" value="NZ_JAQOSL010000027.1"/>
</dbReference>
<dbReference type="Proteomes" id="UP001596112">
    <property type="component" value="Unassembled WGS sequence"/>
</dbReference>
<dbReference type="PANTHER" id="PTHR43722:SF1">
    <property type="entry name" value="PROLINE IMINOPEPTIDASE"/>
    <property type="match status" value="1"/>
</dbReference>
<dbReference type="InterPro" id="IPR000073">
    <property type="entry name" value="AB_hydrolase_1"/>
</dbReference>
<dbReference type="PIRSF" id="PIRSF006431">
    <property type="entry name" value="Pept_S33"/>
    <property type="match status" value="1"/>
</dbReference>
<sequence length="343" mass="36751">MPLHPEIEPYDHGMLDVGDGNRVYWEVCGNPRGKPALVLHGGPGSRASPWFRRLFDPDVYRIVLLDQRGCGRSTPPASAYGTDMSVNTTPHLLADLELLRRRLGIGRWLVWGVSWGSVLGLRYAQTHPGAVSELVLTGVASGSDAEVALLTRGLGRFFPGAFERFLAELPESERSGNLAAAYHRLLESPDAEVRARAARAWTDWETAIAALPPRSVPRYEDPVFRYGFARTVTHYWGNGHFLDEGVEGVEGVAGGGGGGGGAPDDGGVGDDGVVLRDARLLTGVPGTLVQGSLDPGNLLGIVWRLHHAWPGSELVLIDDVGHDAGAPDMTQALLDATDKYAKG</sequence>
<evidence type="ECO:0000256" key="1">
    <source>
        <dbReference type="ARBA" id="ARBA00001585"/>
    </source>
</evidence>
<evidence type="ECO:0000256" key="7">
    <source>
        <dbReference type="ARBA" id="ARBA00022801"/>
    </source>
</evidence>
<dbReference type="EMBL" id="JBHSNZ010000003">
    <property type="protein sequence ID" value="MFC5806927.1"/>
    <property type="molecule type" value="Genomic_DNA"/>
</dbReference>
<protein>
    <recommendedName>
        <fullName evidence="8">Proline iminopeptidase</fullName>
        <shortName evidence="8">PIP</shortName>
        <ecNumber evidence="8">3.4.11.5</ecNumber>
    </recommendedName>
    <alternativeName>
        <fullName evidence="8">Prolyl aminopeptidase</fullName>
    </alternativeName>
</protein>
<proteinExistence type="inferred from homology"/>
<keyword evidence="11" id="KW-1185">Reference proteome</keyword>
<dbReference type="Pfam" id="PF00561">
    <property type="entry name" value="Abhydrolase_1"/>
    <property type="match status" value="1"/>
</dbReference>
<name>A0ABW1B1S1_9ACTN</name>
<evidence type="ECO:0000256" key="8">
    <source>
        <dbReference type="PIRNR" id="PIRNR006431"/>
    </source>
</evidence>
<evidence type="ECO:0000313" key="10">
    <source>
        <dbReference type="EMBL" id="MFC5806927.1"/>
    </source>
</evidence>
<evidence type="ECO:0000313" key="11">
    <source>
        <dbReference type="Proteomes" id="UP001596112"/>
    </source>
</evidence>
<dbReference type="SUPFAM" id="SSF53474">
    <property type="entry name" value="alpha/beta-Hydrolases"/>
    <property type="match status" value="1"/>
</dbReference>
<dbReference type="InterPro" id="IPR005944">
    <property type="entry name" value="Pro_iminopeptidase"/>
</dbReference>
<evidence type="ECO:0000256" key="6">
    <source>
        <dbReference type="ARBA" id="ARBA00022670"/>
    </source>
</evidence>
<keyword evidence="4 8" id="KW-0031">Aminopeptidase</keyword>
<dbReference type="InterPro" id="IPR029058">
    <property type="entry name" value="AB_hydrolase_fold"/>
</dbReference>
<dbReference type="InterPro" id="IPR002410">
    <property type="entry name" value="Peptidase_S33"/>
</dbReference>
<evidence type="ECO:0000256" key="2">
    <source>
        <dbReference type="ARBA" id="ARBA00004496"/>
    </source>
</evidence>
<comment type="catalytic activity">
    <reaction evidence="1 8">
        <text>Release of N-terminal proline from a peptide.</text>
        <dbReference type="EC" id="3.4.11.5"/>
    </reaction>
</comment>
<comment type="subcellular location">
    <subcellularLocation>
        <location evidence="2 8">Cytoplasm</location>
    </subcellularLocation>
</comment>
<comment type="caution">
    <text evidence="10">The sequence shown here is derived from an EMBL/GenBank/DDBJ whole genome shotgun (WGS) entry which is preliminary data.</text>
</comment>
<dbReference type="GO" id="GO:0016787">
    <property type="term" value="F:hydrolase activity"/>
    <property type="evidence" value="ECO:0007669"/>
    <property type="project" value="UniProtKB-KW"/>
</dbReference>
<keyword evidence="6 8" id="KW-0645">Protease</keyword>
<evidence type="ECO:0000256" key="3">
    <source>
        <dbReference type="ARBA" id="ARBA00010088"/>
    </source>
</evidence>
<accession>A0ABW1B1S1</accession>